<evidence type="ECO:0000256" key="3">
    <source>
        <dbReference type="ARBA" id="ARBA00022634"/>
    </source>
</evidence>
<evidence type="ECO:0000256" key="7">
    <source>
        <dbReference type="ARBA" id="ARBA00022840"/>
    </source>
</evidence>
<dbReference type="GO" id="GO:0004797">
    <property type="term" value="F:thymidine kinase activity"/>
    <property type="evidence" value="ECO:0007669"/>
    <property type="project" value="UniProtKB-UniRule"/>
</dbReference>
<keyword evidence="8" id="KW-0963">Cytoplasm</keyword>
<evidence type="ECO:0000313" key="13">
    <source>
        <dbReference type="EMBL" id="BDE07469.1"/>
    </source>
</evidence>
<name>A0AAN2CAK9_UNVUL</name>
<evidence type="ECO:0000256" key="10">
    <source>
        <dbReference type="PIRSR" id="PIRSR035805-2"/>
    </source>
</evidence>
<dbReference type="SUPFAM" id="SSF52540">
    <property type="entry name" value="P-loop containing nucleoside triphosphate hydrolases"/>
    <property type="match status" value="1"/>
</dbReference>
<dbReference type="SUPFAM" id="SSF57716">
    <property type="entry name" value="Glucocorticoid receptor-like (DNA-binding domain)"/>
    <property type="match status" value="1"/>
</dbReference>
<accession>A0AAN2CAK9</accession>
<dbReference type="HAMAP" id="MF_00124">
    <property type="entry name" value="Thymidine_kinase"/>
    <property type="match status" value="1"/>
</dbReference>
<feature type="binding site" evidence="8">
    <location>
        <begin position="84"/>
        <end position="87"/>
    </location>
    <ligand>
        <name>ATP</name>
        <dbReference type="ChEBI" id="CHEBI:30616"/>
    </ligand>
</feature>
<dbReference type="AlphaFoldDB" id="A0AAN2CAK9"/>
<dbReference type="InterPro" id="IPR001267">
    <property type="entry name" value="Thymidine_kinase"/>
</dbReference>
<dbReference type="GO" id="GO:0005524">
    <property type="term" value="F:ATP binding"/>
    <property type="evidence" value="ECO:0007669"/>
    <property type="project" value="UniProtKB-UniRule"/>
</dbReference>
<evidence type="ECO:0000256" key="1">
    <source>
        <dbReference type="ARBA" id="ARBA00007587"/>
    </source>
</evidence>
<evidence type="ECO:0000256" key="11">
    <source>
        <dbReference type="RuleBase" id="RU000544"/>
    </source>
</evidence>
<keyword evidence="7 8" id="KW-0067">ATP-binding</keyword>
<feature type="binding site" evidence="8">
    <location>
        <position position="142"/>
    </location>
    <ligand>
        <name>Zn(2+)</name>
        <dbReference type="ChEBI" id="CHEBI:29105"/>
    </ligand>
</feature>
<dbReference type="GO" id="GO:0008270">
    <property type="term" value="F:zinc ion binding"/>
    <property type="evidence" value="ECO:0007669"/>
    <property type="project" value="UniProtKB-UniRule"/>
</dbReference>
<feature type="binding site" evidence="8">
    <location>
        <position position="182"/>
    </location>
    <ligand>
        <name>Zn(2+)</name>
        <dbReference type="ChEBI" id="CHEBI:29105"/>
    </ligand>
</feature>
<dbReference type="Gene3D" id="3.40.50.300">
    <property type="entry name" value="P-loop containing nucleotide triphosphate hydrolases"/>
    <property type="match status" value="1"/>
</dbReference>
<protein>
    <recommendedName>
        <fullName evidence="2 8">Thymidine kinase</fullName>
        <ecNumber evidence="2 8">2.7.1.21</ecNumber>
    </recommendedName>
</protein>
<feature type="binding site" evidence="8">
    <location>
        <position position="144"/>
    </location>
    <ligand>
        <name>Zn(2+)</name>
        <dbReference type="ChEBI" id="CHEBI:29105"/>
    </ligand>
</feature>
<keyword evidence="6 8" id="KW-0418">Kinase</keyword>
<reference evidence="13 14" key="1">
    <citation type="journal article" date="2022" name="ISME Commun">
        <title>Vulcanimicrobium alpinus gen. nov. sp. nov., the first cultivated representative of the candidate phylum 'Eremiobacterota', is a metabolically versatile aerobic anoxygenic phototroph.</title>
        <authorList>
            <person name="Yabe S."/>
            <person name="Muto K."/>
            <person name="Abe K."/>
            <person name="Yokota A."/>
            <person name="Staudigel H."/>
            <person name="Tebo B.M."/>
        </authorList>
    </citation>
    <scope>NUCLEOTIDE SEQUENCE [LARGE SCALE GENOMIC DNA]</scope>
    <source>
        <strain evidence="13 14">WC8-2</strain>
    </source>
</reference>
<evidence type="ECO:0000256" key="4">
    <source>
        <dbReference type="ARBA" id="ARBA00022679"/>
    </source>
</evidence>
<feature type="binding site" evidence="10">
    <location>
        <position position="175"/>
    </location>
    <ligand>
        <name>substrate</name>
    </ligand>
</feature>
<keyword evidence="5 8" id="KW-0547">Nucleotide-binding</keyword>
<keyword evidence="3 8" id="KW-0237">DNA synthesis</keyword>
<dbReference type="PANTHER" id="PTHR11441:SF0">
    <property type="entry name" value="THYMIDINE KINASE, CYTOSOLIC"/>
    <property type="match status" value="1"/>
</dbReference>
<dbReference type="EC" id="2.7.1.21" evidence="2 8"/>
<dbReference type="Proteomes" id="UP001317532">
    <property type="component" value="Chromosome"/>
</dbReference>
<dbReference type="PIRSF" id="PIRSF035805">
    <property type="entry name" value="TK_cell"/>
    <property type="match status" value="1"/>
</dbReference>
<dbReference type="GO" id="GO:0005829">
    <property type="term" value="C:cytosol"/>
    <property type="evidence" value="ECO:0007669"/>
    <property type="project" value="TreeGrafter"/>
</dbReference>
<dbReference type="PANTHER" id="PTHR11441">
    <property type="entry name" value="THYMIDINE KINASE"/>
    <property type="match status" value="1"/>
</dbReference>
<feature type="binding site" evidence="8">
    <location>
        <position position="179"/>
    </location>
    <ligand>
        <name>Zn(2+)</name>
        <dbReference type="ChEBI" id="CHEBI:29105"/>
    </ligand>
</feature>
<dbReference type="EMBL" id="AP025523">
    <property type="protein sequence ID" value="BDE07469.1"/>
    <property type="molecule type" value="Genomic_DNA"/>
</dbReference>
<dbReference type="InterPro" id="IPR027417">
    <property type="entry name" value="P-loop_NTPase"/>
</dbReference>
<dbReference type="Pfam" id="PF00265">
    <property type="entry name" value="TK"/>
    <property type="match status" value="1"/>
</dbReference>
<keyword evidence="14" id="KW-1185">Reference proteome</keyword>
<comment type="similarity">
    <text evidence="1 8 12">Belongs to the thymidine kinase family.</text>
</comment>
<proteinExistence type="inferred from homology"/>
<keyword evidence="8" id="KW-0479">Metal-binding</keyword>
<evidence type="ECO:0000256" key="6">
    <source>
        <dbReference type="ARBA" id="ARBA00022777"/>
    </source>
</evidence>
<organism evidence="13 14">
    <name type="scientific">Vulcanimicrobium alpinum</name>
    <dbReference type="NCBI Taxonomy" id="3016050"/>
    <lineage>
        <taxon>Bacteria</taxon>
        <taxon>Bacillati</taxon>
        <taxon>Vulcanimicrobiota</taxon>
        <taxon>Vulcanimicrobiia</taxon>
        <taxon>Vulcanimicrobiales</taxon>
        <taxon>Vulcanimicrobiaceae</taxon>
        <taxon>Vulcanimicrobium</taxon>
    </lineage>
</organism>
<evidence type="ECO:0000256" key="5">
    <source>
        <dbReference type="ARBA" id="ARBA00022741"/>
    </source>
</evidence>
<evidence type="ECO:0000256" key="8">
    <source>
        <dbReference type="HAMAP-Rule" id="MF_00124"/>
    </source>
</evidence>
<comment type="catalytic activity">
    <reaction evidence="8 11">
        <text>thymidine + ATP = dTMP + ADP + H(+)</text>
        <dbReference type="Rhea" id="RHEA:19129"/>
        <dbReference type="ChEBI" id="CHEBI:15378"/>
        <dbReference type="ChEBI" id="CHEBI:17748"/>
        <dbReference type="ChEBI" id="CHEBI:30616"/>
        <dbReference type="ChEBI" id="CHEBI:63528"/>
        <dbReference type="ChEBI" id="CHEBI:456216"/>
        <dbReference type="EC" id="2.7.1.21"/>
    </reaction>
</comment>
<dbReference type="KEGG" id="vab:WPS_27450"/>
<evidence type="ECO:0000256" key="2">
    <source>
        <dbReference type="ARBA" id="ARBA00012118"/>
    </source>
</evidence>
<gene>
    <name evidence="8 13" type="primary">tdk</name>
    <name evidence="13" type="ORF">WPS_27450</name>
</gene>
<evidence type="ECO:0000313" key="14">
    <source>
        <dbReference type="Proteomes" id="UP001317532"/>
    </source>
</evidence>
<keyword evidence="4 8" id="KW-0808">Transferase</keyword>
<comment type="subcellular location">
    <subcellularLocation>
        <location evidence="8">Cytoplasm</location>
    </subcellularLocation>
</comment>
<dbReference type="GO" id="GO:0071897">
    <property type="term" value="P:DNA biosynthetic process"/>
    <property type="evidence" value="ECO:0007669"/>
    <property type="project" value="UniProtKB-KW"/>
</dbReference>
<dbReference type="RefSeq" id="WP_405054962.1">
    <property type="nucleotide sequence ID" value="NZ_AP025523.1"/>
</dbReference>
<sequence length="195" mass="22081">MAKLYFRYSAMNAGKSTALLQVAHNYEEHGRVVRLFTSAIDHRYGVGIITSRLGPQRKVEVFDEVMDFYALLAQAQELSCVLLDEAQFLTPEQVRQLHRAAHVLGIPVMCYGIRSDFRGEPFPGSAYLLTLADSIEEIKTICACGKKATFNVRIDEYGKRIVEGEQIAIEGDVRYIQQCAQCFYLHRVPPLFDLT</sequence>
<dbReference type="NCBIfam" id="NF003300">
    <property type="entry name" value="PRK04296.1-5"/>
    <property type="match status" value="1"/>
</dbReference>
<evidence type="ECO:0000256" key="12">
    <source>
        <dbReference type="RuleBase" id="RU004165"/>
    </source>
</evidence>
<dbReference type="GO" id="GO:0046104">
    <property type="term" value="P:thymidine metabolic process"/>
    <property type="evidence" value="ECO:0007669"/>
    <property type="project" value="TreeGrafter"/>
</dbReference>
<feature type="active site" description="Proton acceptor" evidence="8 9">
    <location>
        <position position="85"/>
    </location>
</feature>
<keyword evidence="8" id="KW-0862">Zinc</keyword>
<comment type="subunit">
    <text evidence="8">Homotetramer.</text>
</comment>
<evidence type="ECO:0000256" key="9">
    <source>
        <dbReference type="PIRSR" id="PIRSR035805-1"/>
    </source>
</evidence>
<feature type="binding site" evidence="8">
    <location>
        <begin position="9"/>
        <end position="16"/>
    </location>
    <ligand>
        <name>ATP</name>
        <dbReference type="ChEBI" id="CHEBI:30616"/>
    </ligand>
</feature>